<accession>A0A0E9XWQ0</accession>
<dbReference type="EMBL" id="GBXM01001483">
    <property type="protein sequence ID" value="JAI07095.1"/>
    <property type="molecule type" value="Transcribed_RNA"/>
</dbReference>
<sequence length="33" mass="3845">MPRRNVESGVWTQSPIPEWLVFRGLEVHPDVRG</sequence>
<dbReference type="AlphaFoldDB" id="A0A0E9XWQ0"/>
<evidence type="ECO:0000313" key="1">
    <source>
        <dbReference type="EMBL" id="JAI07095.1"/>
    </source>
</evidence>
<protein>
    <submittedName>
        <fullName evidence="1">Uncharacterized protein</fullName>
    </submittedName>
</protein>
<proteinExistence type="predicted"/>
<name>A0A0E9XWQ0_ANGAN</name>
<reference evidence="1" key="1">
    <citation type="submission" date="2014-11" db="EMBL/GenBank/DDBJ databases">
        <authorList>
            <person name="Amaro Gonzalez C."/>
        </authorList>
    </citation>
    <scope>NUCLEOTIDE SEQUENCE</scope>
</reference>
<reference evidence="1" key="2">
    <citation type="journal article" date="2015" name="Fish Shellfish Immunol.">
        <title>Early steps in the European eel (Anguilla anguilla)-Vibrio vulnificus interaction in the gills: Role of the RtxA13 toxin.</title>
        <authorList>
            <person name="Callol A."/>
            <person name="Pajuelo D."/>
            <person name="Ebbesson L."/>
            <person name="Teles M."/>
            <person name="MacKenzie S."/>
            <person name="Amaro C."/>
        </authorList>
    </citation>
    <scope>NUCLEOTIDE SEQUENCE</scope>
</reference>
<organism evidence="1">
    <name type="scientific">Anguilla anguilla</name>
    <name type="common">European freshwater eel</name>
    <name type="synonym">Muraena anguilla</name>
    <dbReference type="NCBI Taxonomy" id="7936"/>
    <lineage>
        <taxon>Eukaryota</taxon>
        <taxon>Metazoa</taxon>
        <taxon>Chordata</taxon>
        <taxon>Craniata</taxon>
        <taxon>Vertebrata</taxon>
        <taxon>Euteleostomi</taxon>
        <taxon>Actinopterygii</taxon>
        <taxon>Neopterygii</taxon>
        <taxon>Teleostei</taxon>
        <taxon>Anguilliformes</taxon>
        <taxon>Anguillidae</taxon>
        <taxon>Anguilla</taxon>
    </lineage>
</organism>